<evidence type="ECO:0000313" key="3">
    <source>
        <dbReference type="EMBL" id="MCA9758011.1"/>
    </source>
</evidence>
<name>A0A956NGH4_UNCEI</name>
<dbReference type="InterPro" id="IPR026444">
    <property type="entry name" value="Secre_tail"/>
</dbReference>
<dbReference type="Proteomes" id="UP000739538">
    <property type="component" value="Unassembled WGS sequence"/>
</dbReference>
<dbReference type="InterPro" id="IPR025965">
    <property type="entry name" value="FlgD/Vpr_Ig-like"/>
</dbReference>
<dbReference type="PANTHER" id="PTHR41339:SF1">
    <property type="entry name" value="SECRETED PROTEIN"/>
    <property type="match status" value="1"/>
</dbReference>
<accession>A0A956NGH4</accession>
<proteinExistence type="predicted"/>
<feature type="chain" id="PRO_5037902311" evidence="1">
    <location>
        <begin position="22"/>
        <end position="569"/>
    </location>
</feature>
<dbReference type="NCBIfam" id="TIGR04183">
    <property type="entry name" value="Por_Secre_tail"/>
    <property type="match status" value="1"/>
</dbReference>
<dbReference type="AlphaFoldDB" id="A0A956NGH4"/>
<dbReference type="PANTHER" id="PTHR41339">
    <property type="entry name" value="LIPL48"/>
    <property type="match status" value="1"/>
</dbReference>
<dbReference type="Pfam" id="PF13860">
    <property type="entry name" value="FlgD_ig"/>
    <property type="match status" value="1"/>
</dbReference>
<sequence>MKAKVLLAGVLCTVVAGGASAQHVFDGNIFYDNAGADCRGGSTAPLNDCDFISSFPNNDTGIDPMLADPYYNVADFPIQSPDFRPSAAGIALSPNDLVIQVSSVASNYDDDCFNCGTCDFPMVDVCYRGAVDPNATTPWYEGWTNFNHNGEGRTDLDINALEVKTGMLAGDETWGFGSGLGTGYLLRGRVGVPAGVTLTIDAGVRVFGEKATTGYLVVERGGRLILNGTAGAPIIFTSDQENGFQARSDWGGVVLHGRAIANCADCMNGESCVSEGGAGDFCGNDDCDDKGSLRYARVEYAGIDIGENNELNAWTFNSVGCETVLEYLQSHMAWDDSFEWFGGKANGNHWIATGGRDDGFDWQMGFRGTLQFGIVQQYDDLGDSGIEADNNEFGFDAPCRSNPTIANLTLIGGRPAGLNTGSGIRLRRGTDATIVNSIIVGFDSSGGLRVDDDATVARGFGPAPAVNNSTECGDLSSVGDIAATVGLQVRTFPNPVVDRASFQFDLPTASQAQLTVFDANGRLVDTVVDGQMNAGSHTVDWNAPKTAGTYYYRLQAGDYATTGRLVAVD</sequence>
<reference evidence="3" key="2">
    <citation type="journal article" date="2021" name="Microbiome">
        <title>Successional dynamics and alternative stable states in a saline activated sludge microbial community over 9 years.</title>
        <authorList>
            <person name="Wang Y."/>
            <person name="Ye J."/>
            <person name="Ju F."/>
            <person name="Liu L."/>
            <person name="Boyd J.A."/>
            <person name="Deng Y."/>
            <person name="Parks D.H."/>
            <person name="Jiang X."/>
            <person name="Yin X."/>
            <person name="Woodcroft B.J."/>
            <person name="Tyson G.W."/>
            <person name="Hugenholtz P."/>
            <person name="Polz M.F."/>
            <person name="Zhang T."/>
        </authorList>
    </citation>
    <scope>NUCLEOTIDE SEQUENCE</scope>
    <source>
        <strain evidence="3">HKST-UBA02</strain>
    </source>
</reference>
<gene>
    <name evidence="3" type="ORF">KDA27_19620</name>
</gene>
<comment type="caution">
    <text evidence="3">The sequence shown here is derived from an EMBL/GenBank/DDBJ whole genome shotgun (WGS) entry which is preliminary data.</text>
</comment>
<feature type="signal peptide" evidence="1">
    <location>
        <begin position="1"/>
        <end position="21"/>
    </location>
</feature>
<evidence type="ECO:0000256" key="1">
    <source>
        <dbReference type="SAM" id="SignalP"/>
    </source>
</evidence>
<dbReference type="Gene3D" id="2.60.40.4070">
    <property type="match status" value="1"/>
</dbReference>
<dbReference type="EMBL" id="JAGQHS010000136">
    <property type="protein sequence ID" value="MCA9758011.1"/>
    <property type="molecule type" value="Genomic_DNA"/>
</dbReference>
<feature type="domain" description="FlgD/Vpr Ig-like" evidence="2">
    <location>
        <begin position="499"/>
        <end position="559"/>
    </location>
</feature>
<keyword evidence="1" id="KW-0732">Signal</keyword>
<evidence type="ECO:0000313" key="4">
    <source>
        <dbReference type="Proteomes" id="UP000739538"/>
    </source>
</evidence>
<reference evidence="3" key="1">
    <citation type="submission" date="2020-04" db="EMBL/GenBank/DDBJ databases">
        <authorList>
            <person name="Zhang T."/>
        </authorList>
    </citation>
    <scope>NUCLEOTIDE SEQUENCE</scope>
    <source>
        <strain evidence="3">HKST-UBA02</strain>
    </source>
</reference>
<organism evidence="3 4">
    <name type="scientific">Eiseniibacteriota bacterium</name>
    <dbReference type="NCBI Taxonomy" id="2212470"/>
    <lineage>
        <taxon>Bacteria</taxon>
        <taxon>Candidatus Eiseniibacteriota</taxon>
    </lineage>
</organism>
<protein>
    <submittedName>
        <fullName evidence="3">T9SS type A sorting domain-containing protein</fullName>
    </submittedName>
</protein>
<evidence type="ECO:0000259" key="2">
    <source>
        <dbReference type="Pfam" id="PF13860"/>
    </source>
</evidence>